<evidence type="ECO:0000313" key="17">
    <source>
        <dbReference type="Proteomes" id="UP000515135"/>
    </source>
</evidence>
<dbReference type="GO" id="GO:0004888">
    <property type="term" value="F:transmembrane signaling receptor activity"/>
    <property type="evidence" value="ECO:0007669"/>
    <property type="project" value="InterPro"/>
</dbReference>
<dbReference type="Gene3D" id="2.70.170.10">
    <property type="entry name" value="Neurotransmitter-gated ion-channel ligand-binding domain"/>
    <property type="match status" value="2"/>
</dbReference>
<dbReference type="AlphaFoldDB" id="A0A6P5ACZ0"/>
<keyword evidence="9" id="KW-0675">Receptor</keyword>
<dbReference type="CDD" id="cd19051">
    <property type="entry name" value="LGIC_TM_cation"/>
    <property type="match status" value="2"/>
</dbReference>
<dbReference type="SUPFAM" id="SSF90112">
    <property type="entry name" value="Neurotransmitter-gated ion-channel transmembrane pore"/>
    <property type="match status" value="2"/>
</dbReference>
<keyword evidence="7 14" id="KW-0472">Membrane</keyword>
<dbReference type="InterPro" id="IPR006201">
    <property type="entry name" value="Neur_channel"/>
</dbReference>
<evidence type="ECO:0000256" key="12">
    <source>
        <dbReference type="ARBA" id="ARBA00023303"/>
    </source>
</evidence>
<evidence type="ECO:0000256" key="1">
    <source>
        <dbReference type="ARBA" id="ARBA00022448"/>
    </source>
</evidence>
<evidence type="ECO:0000256" key="2">
    <source>
        <dbReference type="ARBA" id="ARBA00022475"/>
    </source>
</evidence>
<protein>
    <submittedName>
        <fullName evidence="18">Uncharacterized protein LOC109487927</fullName>
    </submittedName>
</protein>
<evidence type="ECO:0000259" key="16">
    <source>
        <dbReference type="Pfam" id="PF02932"/>
    </source>
</evidence>
<feature type="non-terminal residue" evidence="18">
    <location>
        <position position="1"/>
    </location>
</feature>
<comment type="similarity">
    <text evidence="14">Belongs to the ligand-gated ion channel (TC 1.A.9) family.</text>
</comment>
<proteinExistence type="inferred from homology"/>
<comment type="subcellular location">
    <subcellularLocation>
        <location evidence="13">Synaptic cell membrane</location>
        <topology evidence="13">Multi-pass membrane protein</topology>
    </subcellularLocation>
</comment>
<dbReference type="Pfam" id="PF02931">
    <property type="entry name" value="Neur_chan_LBD"/>
    <property type="match status" value="2"/>
</dbReference>
<dbReference type="RefSeq" id="XP_019647588.1">
    <property type="nucleotide sequence ID" value="XM_019792029.1"/>
</dbReference>
<dbReference type="GO" id="GO:0045211">
    <property type="term" value="C:postsynaptic membrane"/>
    <property type="evidence" value="ECO:0007669"/>
    <property type="project" value="InterPro"/>
</dbReference>
<evidence type="ECO:0000256" key="11">
    <source>
        <dbReference type="ARBA" id="ARBA00023286"/>
    </source>
</evidence>
<feature type="transmembrane region" description="Helical" evidence="14">
    <location>
        <begin position="690"/>
        <end position="714"/>
    </location>
</feature>
<feature type="transmembrane region" description="Helical" evidence="14">
    <location>
        <begin position="720"/>
        <end position="739"/>
    </location>
</feature>
<dbReference type="InterPro" id="IPR018000">
    <property type="entry name" value="Neurotransmitter_ion_chnl_CS"/>
</dbReference>
<feature type="domain" description="Neurotransmitter-gated ion-channel transmembrane" evidence="16">
    <location>
        <begin position="696"/>
        <end position="911"/>
    </location>
</feature>
<dbReference type="GeneID" id="109487927"/>
<keyword evidence="2" id="KW-1003">Cell membrane</keyword>
<dbReference type="PROSITE" id="PS00236">
    <property type="entry name" value="NEUROTR_ION_CHANNEL"/>
    <property type="match status" value="2"/>
</dbReference>
<evidence type="ECO:0000256" key="4">
    <source>
        <dbReference type="ARBA" id="ARBA00022989"/>
    </source>
</evidence>
<accession>A0A6P5ACZ0</accession>
<dbReference type="CDD" id="cd18997">
    <property type="entry name" value="LGIC_ECD_nAChR"/>
    <property type="match status" value="2"/>
</dbReference>
<dbReference type="GO" id="GO:0022848">
    <property type="term" value="F:acetylcholine-gated monoatomic cation-selective channel activity"/>
    <property type="evidence" value="ECO:0007669"/>
    <property type="project" value="InterPro"/>
</dbReference>
<keyword evidence="17" id="KW-1185">Reference proteome</keyword>
<dbReference type="SUPFAM" id="SSF63712">
    <property type="entry name" value="Nicotinic receptor ligand binding domain-like"/>
    <property type="match status" value="2"/>
</dbReference>
<dbReference type="PRINTS" id="PR00254">
    <property type="entry name" value="NICOTINICR"/>
</dbReference>
<evidence type="ECO:0000256" key="9">
    <source>
        <dbReference type="ARBA" id="ARBA00023170"/>
    </source>
</evidence>
<dbReference type="Gene3D" id="1.20.58.390">
    <property type="entry name" value="Neurotransmitter-gated ion-channel transmembrane domain"/>
    <property type="match status" value="2"/>
</dbReference>
<dbReference type="Proteomes" id="UP000515135">
    <property type="component" value="Unplaced"/>
</dbReference>
<sequence length="914" mass="103667">PGLAAQYAALPLRRALLQNYDKHIRPVRDQNTTVRLDFDVALRQVVGLEELNQIFTTLLWLRLYWTDELLQWNASQHGDIKTITFHSTEVWTPDLFLINNVGGGSGDLPHVTDVTVTSEGRVTWFQPGLFSSACEVDVSEFPYDQQTCKLSFSSWLYDGAHLDLMNMSATMDLSAFAQNDQFEVTDAKVWRKENFFSCCPDAPWPSMELHVHLTRRRLFYIINMVVPCLDLLVLNLAAFYIPPDSGERLGFTITVLLSLVVFQQLLTTQLPATSTSTPMLGQFFTATIVLVTISLLLTILVLRLSHPGHPSRPLPRCLRLLLLRYMANFFCMCDIARETPRRRGNHDLLHDAEDTELREFRRDIRYENTRHDSTTRRSLLQQISSQVEDISTCLQDHVKDGEKEGEWKMAALVLDRAAMLGTLIASIVIRRIKYLVSSKILNFDSQTLSDFLRVRAKCRFSVVAIVVCAYCIQGLAGQYAAIPLRKALLENYDERLRPVRDQNTAVRLDFDVALRQVVGLEEQNQVFTSQLWLRFYWTDELLRWNASQHGGVTLVTFHSKEVWTPDLFLINNAGGGSGEVPRITDVTVTSEGRVSWFQPGLFSSACEVDVSAFPYDRQTCKLEFSSWLYGPAQLDLFNISGSMDMTAFAENDKFEVTRTEVWKKLTYYKCCPDAPWPSMELHVHLTRRRLFYIINMVVPCLDLLVLNLAAFYIPPDSGERLGFTITVLLSLVVFQQLLASQLPATSISTPMLGRFFTATIVLVTISLLLTILVLRLSHPGHPSRPLPRCLRLLLLRYMANFFCMCDIAKDRPAASGASPNHANHTHELLNGEDNAELKDTGRNTLQEIALTDCTQRSLLHQISARVEDITAHLQGIADDEEQEREWKMAALVVDRAAMWVTAVGSVVISFVFLV</sequence>
<keyword evidence="4 14" id="KW-1133">Transmembrane helix</keyword>
<comment type="caution">
    <text evidence="14">Lacks conserved residue(s) required for the propagation of feature annotation.</text>
</comment>
<keyword evidence="12 14" id="KW-0407">Ion channel</keyword>
<keyword evidence="10" id="KW-0325">Glycoprotein</keyword>
<evidence type="ECO:0000256" key="7">
    <source>
        <dbReference type="ARBA" id="ARBA00023136"/>
    </source>
</evidence>
<feature type="transmembrane region" description="Helical" evidence="14">
    <location>
        <begin position="751"/>
        <end position="774"/>
    </location>
</feature>
<evidence type="ECO:0000256" key="6">
    <source>
        <dbReference type="ARBA" id="ARBA00023065"/>
    </source>
</evidence>
<dbReference type="FunFam" id="1.20.58.390:FF:000088">
    <property type="entry name" value="Uncharacterized protein"/>
    <property type="match status" value="2"/>
</dbReference>
<dbReference type="InterPro" id="IPR002394">
    <property type="entry name" value="Nicotinic_acetylcholine_rcpt"/>
</dbReference>
<feature type="transmembrane region" description="Helical" evidence="14">
    <location>
        <begin position="279"/>
        <end position="302"/>
    </location>
</feature>
<keyword evidence="3 14" id="KW-0812">Transmembrane</keyword>
<keyword evidence="1 14" id="KW-0813">Transport</keyword>
<name>A0A6P5ACZ0_BRABE</name>
<evidence type="ECO:0000259" key="15">
    <source>
        <dbReference type="Pfam" id="PF02931"/>
    </source>
</evidence>
<dbReference type="FunFam" id="2.70.170.10:FF:000030">
    <property type="entry name" value="AcetylCholine Receptor"/>
    <property type="match status" value="2"/>
</dbReference>
<feature type="transmembrane region" description="Helical" evidence="14">
    <location>
        <begin position="460"/>
        <end position="482"/>
    </location>
</feature>
<dbReference type="InterPro" id="IPR038050">
    <property type="entry name" value="Neuro_actylchol_rec"/>
</dbReference>
<dbReference type="OrthoDB" id="410315at2759"/>
<reference evidence="18" key="1">
    <citation type="submission" date="2025-08" db="UniProtKB">
        <authorList>
            <consortium name="RefSeq"/>
        </authorList>
    </citation>
    <scope>IDENTIFICATION</scope>
    <source>
        <tissue evidence="18">Gonad</tissue>
    </source>
</reference>
<evidence type="ECO:0000256" key="10">
    <source>
        <dbReference type="ARBA" id="ARBA00023180"/>
    </source>
</evidence>
<feature type="domain" description="Neurotransmitter-gated ion-channel transmembrane" evidence="16">
    <location>
        <begin position="224"/>
        <end position="428"/>
    </location>
</feature>
<dbReference type="KEGG" id="bbel:109487927"/>
<evidence type="ECO:0000256" key="14">
    <source>
        <dbReference type="RuleBase" id="RU000687"/>
    </source>
</evidence>
<dbReference type="InterPro" id="IPR006029">
    <property type="entry name" value="Neurotrans-gated_channel_TM"/>
</dbReference>
<evidence type="ECO:0000256" key="5">
    <source>
        <dbReference type="ARBA" id="ARBA00023018"/>
    </source>
</evidence>
<evidence type="ECO:0000256" key="3">
    <source>
        <dbReference type="ARBA" id="ARBA00022692"/>
    </source>
</evidence>
<feature type="domain" description="Neurotransmitter-gated ion-channel ligand-binding" evidence="15">
    <location>
        <begin position="14"/>
        <end position="216"/>
    </location>
</feature>
<gene>
    <name evidence="18" type="primary">LOC109487927</name>
</gene>
<dbReference type="PANTHER" id="PTHR18945">
    <property type="entry name" value="NEUROTRANSMITTER GATED ION CHANNEL"/>
    <property type="match status" value="1"/>
</dbReference>
<keyword evidence="6 14" id="KW-0406">Ion transport</keyword>
<evidence type="ECO:0000256" key="13">
    <source>
        <dbReference type="ARBA" id="ARBA00034099"/>
    </source>
</evidence>
<feature type="transmembrane region" description="Helical" evidence="14">
    <location>
        <begin position="218"/>
        <end position="242"/>
    </location>
</feature>
<dbReference type="Pfam" id="PF02932">
    <property type="entry name" value="Neur_chan_memb"/>
    <property type="match status" value="2"/>
</dbReference>
<dbReference type="PRINTS" id="PR00252">
    <property type="entry name" value="NRIONCHANNEL"/>
</dbReference>
<evidence type="ECO:0000256" key="8">
    <source>
        <dbReference type="ARBA" id="ARBA00023157"/>
    </source>
</evidence>
<feature type="transmembrane region" description="Helical" evidence="14">
    <location>
        <begin position="896"/>
        <end position="913"/>
    </location>
</feature>
<dbReference type="InterPro" id="IPR036719">
    <property type="entry name" value="Neuro-gated_channel_TM_sf"/>
</dbReference>
<keyword evidence="8" id="KW-1015">Disulfide bond</keyword>
<feature type="transmembrane region" description="Helical" evidence="14">
    <location>
        <begin position="249"/>
        <end position="267"/>
    </location>
</feature>
<keyword evidence="11" id="KW-1071">Ligand-gated ion channel</keyword>
<evidence type="ECO:0000313" key="18">
    <source>
        <dbReference type="RefSeq" id="XP_019647588.1"/>
    </source>
</evidence>
<organism evidence="17 18">
    <name type="scientific">Branchiostoma belcheri</name>
    <name type="common">Amphioxus</name>
    <dbReference type="NCBI Taxonomy" id="7741"/>
    <lineage>
        <taxon>Eukaryota</taxon>
        <taxon>Metazoa</taxon>
        <taxon>Chordata</taxon>
        <taxon>Cephalochordata</taxon>
        <taxon>Leptocardii</taxon>
        <taxon>Amphioxiformes</taxon>
        <taxon>Branchiostomatidae</taxon>
        <taxon>Branchiostoma</taxon>
    </lineage>
</organism>
<dbReference type="InterPro" id="IPR006202">
    <property type="entry name" value="Neur_chan_lig-bd"/>
</dbReference>
<dbReference type="InterPro" id="IPR036734">
    <property type="entry name" value="Neur_chan_lig-bd_sf"/>
</dbReference>
<feature type="domain" description="Neurotransmitter-gated ion-channel ligand-binding" evidence="15">
    <location>
        <begin position="486"/>
        <end position="688"/>
    </location>
</feature>
<keyword evidence="5" id="KW-0770">Synapse</keyword>